<gene>
    <name evidence="2" type="ORF">ECRASSUSDP1_LOCUS1479</name>
</gene>
<dbReference type="AlphaFoldDB" id="A0AAD1X745"/>
<keyword evidence="3" id="KW-1185">Reference proteome</keyword>
<keyword evidence="1" id="KW-0175">Coiled coil</keyword>
<accession>A0AAD1X745</accession>
<evidence type="ECO:0000313" key="2">
    <source>
        <dbReference type="EMBL" id="CAI2360181.1"/>
    </source>
</evidence>
<name>A0AAD1X745_EUPCR</name>
<sequence>MVFSELDVFKKCASSKTSSHKLSKALGLDSGKGKESAKVILKLYYKAWSGLTKFIRSQVKQNRLVYFPIVGSFAKICILDANSQSEEIVFIPDLKFLDKEKLSFSDNKTNKNPYAENKASKIKVSPSSIAQVCGVDSDSISYILKDIISRAVQMAKNSFVRLNFKIGSLTIQNFRVQFQQHGENQNFDYSSPSLNKLIGRKINNSFGGISPGLNLTTRSSAKTPMSRSSMYSGRSVNIHASNPNPQTGGDIHPRFNKTMYDTFMGKDSGLAKERQMSQERGEVLPFPFVSGMVGGHSYIRPGKKVFFNKRLNNKEVLNHQLQQINYNIKKRENDYESERKQDNEILRAAKMKMMKEQAEKQEHEYVFKNDYKLINENKQIENKNKKRMLSESKKFETYNFFPFTHGDEIEKKRILQKQQLTEEVRNKSQVSHSDRKMMARSFTDGYRSDGYRSFDKTGFNSMKSTNGRIPVKYMTGYPAFLTPFKQYPYRRLNDTHVESVMQSAVQRYEESLKNIKKEREEDRERFNKQLDENDKYAEELEIKKKKSQMENKRMLLDQMQRESYNRLKHKLQEKEKVNTNFGPEENDATINMKKSFHKRNIDDIKATLEKQMMEKYQLSEAEKLQERLEELDAVEKAKMVMLQEREELQVKDKNAKQICKDAWKEQIRMKEIHKKTDNLFIN</sequence>
<organism evidence="2 3">
    <name type="scientific">Euplotes crassus</name>
    <dbReference type="NCBI Taxonomy" id="5936"/>
    <lineage>
        <taxon>Eukaryota</taxon>
        <taxon>Sar</taxon>
        <taxon>Alveolata</taxon>
        <taxon>Ciliophora</taxon>
        <taxon>Intramacronucleata</taxon>
        <taxon>Spirotrichea</taxon>
        <taxon>Hypotrichia</taxon>
        <taxon>Euplotida</taxon>
        <taxon>Euplotidae</taxon>
        <taxon>Moneuplotes</taxon>
    </lineage>
</organism>
<evidence type="ECO:0000313" key="3">
    <source>
        <dbReference type="Proteomes" id="UP001295684"/>
    </source>
</evidence>
<evidence type="ECO:0008006" key="4">
    <source>
        <dbReference type="Google" id="ProtNLM"/>
    </source>
</evidence>
<protein>
    <recommendedName>
        <fullName evidence="4">CCDC81 HU domain-containing protein</fullName>
    </recommendedName>
</protein>
<reference evidence="2" key="1">
    <citation type="submission" date="2023-07" db="EMBL/GenBank/DDBJ databases">
        <authorList>
            <consortium name="AG Swart"/>
            <person name="Singh M."/>
            <person name="Singh A."/>
            <person name="Seah K."/>
            <person name="Emmerich C."/>
        </authorList>
    </citation>
    <scope>NUCLEOTIDE SEQUENCE</scope>
    <source>
        <strain evidence="2">DP1</strain>
    </source>
</reference>
<evidence type="ECO:0000256" key="1">
    <source>
        <dbReference type="SAM" id="Coils"/>
    </source>
</evidence>
<dbReference type="EMBL" id="CAMPGE010001398">
    <property type="protein sequence ID" value="CAI2360181.1"/>
    <property type="molecule type" value="Genomic_DNA"/>
</dbReference>
<comment type="caution">
    <text evidence="2">The sequence shown here is derived from an EMBL/GenBank/DDBJ whole genome shotgun (WGS) entry which is preliminary data.</text>
</comment>
<proteinExistence type="predicted"/>
<dbReference type="Proteomes" id="UP001295684">
    <property type="component" value="Unassembled WGS sequence"/>
</dbReference>
<feature type="coiled-coil region" evidence="1">
    <location>
        <begin position="501"/>
        <end position="562"/>
    </location>
</feature>